<evidence type="ECO:0000259" key="1">
    <source>
        <dbReference type="Pfam" id="PF00534"/>
    </source>
</evidence>
<evidence type="ECO:0000259" key="2">
    <source>
        <dbReference type="Pfam" id="PF13439"/>
    </source>
</evidence>
<dbReference type="InterPro" id="IPR028098">
    <property type="entry name" value="Glyco_trans_4-like_N"/>
</dbReference>
<dbReference type="SUPFAM" id="SSF53756">
    <property type="entry name" value="UDP-Glycosyltransferase/glycogen phosphorylase"/>
    <property type="match status" value="1"/>
</dbReference>
<evidence type="ECO:0000313" key="3">
    <source>
        <dbReference type="EMBL" id="RJP25484.1"/>
    </source>
</evidence>
<gene>
    <name evidence="3" type="ORF">C4520_02455</name>
</gene>
<protein>
    <submittedName>
        <fullName evidence="3">Glycosyltransferase family 1 protein</fullName>
    </submittedName>
</protein>
<keyword evidence="3" id="KW-0808">Transferase</keyword>
<organism evidence="3 4">
    <name type="scientific">Abyssobacteria bacterium (strain SURF_5)</name>
    <dbReference type="NCBI Taxonomy" id="2093360"/>
    <lineage>
        <taxon>Bacteria</taxon>
        <taxon>Pseudomonadati</taxon>
        <taxon>Candidatus Hydrogenedentota</taxon>
        <taxon>Candidatus Abyssobacteria</taxon>
    </lineage>
</organism>
<name>A0A3A4PBZ0_ABYX5</name>
<accession>A0A3A4PBZ0</accession>
<dbReference type="PANTHER" id="PTHR12526">
    <property type="entry name" value="GLYCOSYLTRANSFERASE"/>
    <property type="match status" value="1"/>
</dbReference>
<feature type="domain" description="Glycosyl transferase family 1" evidence="1">
    <location>
        <begin position="208"/>
        <end position="373"/>
    </location>
</feature>
<dbReference type="Pfam" id="PF13439">
    <property type="entry name" value="Glyco_transf_4"/>
    <property type="match status" value="1"/>
</dbReference>
<reference evidence="3 4" key="1">
    <citation type="journal article" date="2017" name="ISME J.">
        <title>Energy and carbon metabolisms in a deep terrestrial subsurface fluid microbial community.</title>
        <authorList>
            <person name="Momper L."/>
            <person name="Jungbluth S.P."/>
            <person name="Lee M.D."/>
            <person name="Amend J.P."/>
        </authorList>
    </citation>
    <scope>NUCLEOTIDE SEQUENCE [LARGE SCALE GENOMIC DNA]</scope>
    <source>
        <strain evidence="3">SURF_5</strain>
    </source>
</reference>
<evidence type="ECO:0000313" key="4">
    <source>
        <dbReference type="Proteomes" id="UP000265882"/>
    </source>
</evidence>
<dbReference type="InterPro" id="IPR001296">
    <property type="entry name" value="Glyco_trans_1"/>
</dbReference>
<feature type="domain" description="Glycosyltransferase subfamily 4-like N-terminal" evidence="2">
    <location>
        <begin position="14"/>
        <end position="202"/>
    </location>
</feature>
<dbReference type="Pfam" id="PF00534">
    <property type="entry name" value="Glycos_transf_1"/>
    <property type="match status" value="1"/>
</dbReference>
<sequence length="403" mass="44471">MKVLMFHDDSNVLGGAEQYRRELACRLEALGHEVFTVACQDKAVAALDRGARILRSAGDLERTGRFKRVYFHPGLISEFRALLSEAKPDLVHLHNNLLFPLSIISAIPLALPLVQTIHDCRIVCPNGSGIDVTGEVCLLGHGMHCLRIGCLGRRSFWFRLPARKALEFLLRRRFDRVIVPSKALGEIFSHLGIATEHVPNFVSRLDVEASPVPDGAPKILFIGSLFPGKGVHVLLRALREVLKDVPELTADIVGSGPAEEELLKLSKELGLQECVRFTGGVPPERLKQYYTRATVLVLPATILENCPLVLLEAMAAGRPVIGSRVGGIPEIIVDGETGLLFEPNNSTDLADKLRIVLQNRQRANEMGIKGRQRAEQEYTAEAHMKRILGIYTQVLTKRSASNN</sequence>
<dbReference type="GO" id="GO:0016757">
    <property type="term" value="F:glycosyltransferase activity"/>
    <property type="evidence" value="ECO:0007669"/>
    <property type="project" value="InterPro"/>
</dbReference>
<dbReference type="Gene3D" id="3.40.50.2000">
    <property type="entry name" value="Glycogen Phosphorylase B"/>
    <property type="match status" value="2"/>
</dbReference>
<comment type="caution">
    <text evidence="3">The sequence shown here is derived from an EMBL/GenBank/DDBJ whole genome shotgun (WGS) entry which is preliminary data.</text>
</comment>
<dbReference type="EMBL" id="QZKU01000022">
    <property type="protein sequence ID" value="RJP25484.1"/>
    <property type="molecule type" value="Genomic_DNA"/>
</dbReference>
<dbReference type="CDD" id="cd03801">
    <property type="entry name" value="GT4_PimA-like"/>
    <property type="match status" value="1"/>
</dbReference>
<dbReference type="Proteomes" id="UP000265882">
    <property type="component" value="Unassembled WGS sequence"/>
</dbReference>
<dbReference type="AlphaFoldDB" id="A0A3A4PBZ0"/>
<proteinExistence type="predicted"/>